<dbReference type="InterPro" id="IPR008984">
    <property type="entry name" value="SMAD_FHA_dom_sf"/>
</dbReference>
<dbReference type="Gene3D" id="2.60.200.20">
    <property type="match status" value="1"/>
</dbReference>
<feature type="domain" description="FHA" evidence="2">
    <location>
        <begin position="74"/>
        <end position="123"/>
    </location>
</feature>
<sequence length="146" mass="15560">MSTMCPVCNNPVDAQAAACPTCGFKLLGSTQRFEPVALSDNPLTSTAQSQASAVLHVVRGPQTGVSFHLADTPLSIGRSPQCDVFLNDMTVSRSHASVEPANGGYVIRDSNSFNGVWVNNASIDERQLENGDVIQIGAFCLVYKEE</sequence>
<protein>
    <submittedName>
        <fullName evidence="3">FHA domain-containing protein</fullName>
    </submittedName>
</protein>
<dbReference type="Proteomes" id="UP000278632">
    <property type="component" value="Unassembled WGS sequence"/>
</dbReference>
<dbReference type="InterPro" id="IPR000253">
    <property type="entry name" value="FHA_dom"/>
</dbReference>
<dbReference type="OrthoDB" id="9815925at2"/>
<dbReference type="Pfam" id="PF00498">
    <property type="entry name" value="FHA"/>
    <property type="match status" value="1"/>
</dbReference>
<dbReference type="PROSITE" id="PS50006">
    <property type="entry name" value="FHA_DOMAIN"/>
    <property type="match status" value="1"/>
</dbReference>
<keyword evidence="4" id="KW-1185">Reference proteome</keyword>
<gene>
    <name evidence="3" type="ORF">DMP08_01485</name>
</gene>
<dbReference type="RefSeq" id="WP_123191243.1">
    <property type="nucleotide sequence ID" value="NZ_QICD01000002.1"/>
</dbReference>
<organism evidence="3 4">
    <name type="scientific">Paraeggerthella hongkongensis</name>
    <dbReference type="NCBI Taxonomy" id="230658"/>
    <lineage>
        <taxon>Bacteria</taxon>
        <taxon>Bacillati</taxon>
        <taxon>Actinomycetota</taxon>
        <taxon>Coriobacteriia</taxon>
        <taxon>Eggerthellales</taxon>
        <taxon>Eggerthellaceae</taxon>
        <taxon>Paraeggerthella</taxon>
    </lineage>
</organism>
<evidence type="ECO:0000313" key="3">
    <source>
        <dbReference type="EMBL" id="RNL48317.1"/>
    </source>
</evidence>
<proteinExistence type="predicted"/>
<dbReference type="AlphaFoldDB" id="A0A3N0BK79"/>
<comment type="caution">
    <text evidence="3">The sequence shown here is derived from an EMBL/GenBank/DDBJ whole genome shotgun (WGS) entry which is preliminary data.</text>
</comment>
<dbReference type="SUPFAM" id="SSF49879">
    <property type="entry name" value="SMAD/FHA domain"/>
    <property type="match status" value="1"/>
</dbReference>
<reference evidence="4" key="1">
    <citation type="submission" date="2018-05" db="EMBL/GenBank/DDBJ databases">
        <title>Genome Sequencing of selected type strains of the family Eggerthellaceae.</title>
        <authorList>
            <person name="Danylec N."/>
            <person name="Stoll D.A."/>
            <person name="Doetsch A."/>
            <person name="Huch M."/>
        </authorList>
    </citation>
    <scope>NUCLEOTIDE SEQUENCE [LARGE SCALE GENOMIC DNA]</scope>
    <source>
        <strain evidence="4">DSM 16106</strain>
    </source>
</reference>
<evidence type="ECO:0000313" key="4">
    <source>
        <dbReference type="Proteomes" id="UP000278632"/>
    </source>
</evidence>
<dbReference type="SMART" id="SM00240">
    <property type="entry name" value="FHA"/>
    <property type="match status" value="1"/>
</dbReference>
<evidence type="ECO:0000256" key="1">
    <source>
        <dbReference type="ARBA" id="ARBA00022553"/>
    </source>
</evidence>
<accession>A0A3N0BK79</accession>
<evidence type="ECO:0000259" key="2">
    <source>
        <dbReference type="PROSITE" id="PS50006"/>
    </source>
</evidence>
<dbReference type="PANTHER" id="PTHR46210:SF1">
    <property type="entry name" value="FHA DOMAIN-CONTAINING PROTEIN"/>
    <property type="match status" value="1"/>
</dbReference>
<dbReference type="PANTHER" id="PTHR46210">
    <property type="entry name" value="FHA DOMAIN-CONTAINING PROTEIN"/>
    <property type="match status" value="1"/>
</dbReference>
<keyword evidence="1" id="KW-0597">Phosphoprotein</keyword>
<dbReference type="EMBL" id="QICD01000002">
    <property type="protein sequence ID" value="RNL48317.1"/>
    <property type="molecule type" value="Genomic_DNA"/>
</dbReference>
<name>A0A3N0BK79_9ACTN</name>